<evidence type="ECO:0000256" key="1">
    <source>
        <dbReference type="SAM" id="MobiDB-lite"/>
    </source>
</evidence>
<accession>A0A8H9G0B7</accession>
<feature type="domain" description="Conjugative transposon TraJ C-terminal" evidence="3">
    <location>
        <begin position="1"/>
        <end position="366"/>
    </location>
</feature>
<proteinExistence type="predicted"/>
<dbReference type="AlphaFoldDB" id="A0A8H9G0B7"/>
<feature type="region of interest" description="Disordered" evidence="1">
    <location>
        <begin position="337"/>
        <end position="367"/>
    </location>
</feature>
<dbReference type="InterPro" id="IPR022393">
    <property type="entry name" value="Conjugative_transposon_TraJ"/>
</dbReference>
<evidence type="ECO:0000313" key="4">
    <source>
        <dbReference type="EMBL" id="GGE18422.1"/>
    </source>
</evidence>
<reference evidence="4" key="1">
    <citation type="journal article" date="2014" name="Int. J. Syst. Evol. Microbiol.">
        <title>Complete genome sequence of Corynebacterium casei LMG S-19264T (=DSM 44701T), isolated from a smear-ripened cheese.</title>
        <authorList>
            <consortium name="US DOE Joint Genome Institute (JGI-PGF)"/>
            <person name="Walter F."/>
            <person name="Albersmeier A."/>
            <person name="Kalinowski J."/>
            <person name="Ruckert C."/>
        </authorList>
    </citation>
    <scope>NUCLEOTIDE SEQUENCE</scope>
    <source>
        <strain evidence="4">CGMCC 1.15966</strain>
    </source>
</reference>
<feature type="transmembrane region" description="Helical" evidence="2">
    <location>
        <begin position="220"/>
        <end position="240"/>
    </location>
</feature>
<keyword evidence="2" id="KW-0472">Membrane</keyword>
<comment type="caution">
    <text evidence="4">The sequence shown here is derived from an EMBL/GenBank/DDBJ whole genome shotgun (WGS) entry which is preliminary data.</text>
</comment>
<keyword evidence="2" id="KW-0812">Transmembrane</keyword>
<dbReference type="Proteomes" id="UP000614460">
    <property type="component" value="Unassembled WGS sequence"/>
</dbReference>
<reference evidence="4" key="2">
    <citation type="submission" date="2020-09" db="EMBL/GenBank/DDBJ databases">
        <authorList>
            <person name="Sun Q."/>
            <person name="Zhou Y."/>
        </authorList>
    </citation>
    <scope>NUCLEOTIDE SEQUENCE</scope>
    <source>
        <strain evidence="4">CGMCC 1.15966</strain>
    </source>
</reference>
<keyword evidence="2" id="KW-1133">Transmembrane helix</keyword>
<sequence length="367" mass="40724">MHEVLEQLYREMKPLCGQLMGVGQGIAGFAAMWYIGSRVWRHIANAEPIDFYPLLRPFVIGFCIMAFPLVLALINGVMQPVVGATSAMVEHSDRSVQVLLEKQQEAIKKTSAWQMYVGEYGDGDRAEWYKYTHGDDAADEGILDGIGNDIKFAMDKASYNFRNSVREWMSEILQVLFQAAALCVNTLRTFQLVVLSILGPLIFGISVFDGFQHTLTVWLARYINIFLWLPVANIFGGIIGKIQENMLKIDLSQIAEQGDTYFSRTGMAYQVFLIIGIVGYFCVPSVANYIVHASGGSALVQKVNRMLSQSSRSMVQAAGVSMSGDGLGDSYSRISQSMSERGQSGAYFKERGADEGNYMNKKLKGNE</sequence>
<dbReference type="InterPro" id="IPR012424">
    <property type="entry name" value="Conjugative_transposon_TraJ_C"/>
</dbReference>
<keyword evidence="5" id="KW-1185">Reference proteome</keyword>
<dbReference type="EMBL" id="BMKM01000003">
    <property type="protein sequence ID" value="GGE18422.1"/>
    <property type="molecule type" value="Genomic_DNA"/>
</dbReference>
<name>A0A8H9G0B7_9SPHI</name>
<evidence type="ECO:0000259" key="3">
    <source>
        <dbReference type="Pfam" id="PF07863"/>
    </source>
</evidence>
<dbReference type="NCBIfam" id="TIGR03782">
    <property type="entry name" value="Bac_Flav_CT_J"/>
    <property type="match status" value="1"/>
</dbReference>
<feature type="transmembrane region" description="Helical" evidence="2">
    <location>
        <begin position="190"/>
        <end position="208"/>
    </location>
</feature>
<evidence type="ECO:0000313" key="5">
    <source>
        <dbReference type="Proteomes" id="UP000614460"/>
    </source>
</evidence>
<organism evidence="4 5">
    <name type="scientific">Sphingobacterium cellulitidis</name>
    <dbReference type="NCBI Taxonomy" id="1768011"/>
    <lineage>
        <taxon>Bacteria</taxon>
        <taxon>Pseudomonadati</taxon>
        <taxon>Bacteroidota</taxon>
        <taxon>Sphingobacteriia</taxon>
        <taxon>Sphingobacteriales</taxon>
        <taxon>Sphingobacteriaceae</taxon>
        <taxon>Sphingobacterium</taxon>
    </lineage>
</organism>
<protein>
    <submittedName>
        <fullName evidence="4">Conjugative transposon protein TraJ</fullName>
    </submittedName>
</protein>
<gene>
    <name evidence="4" type="ORF">GCM10011516_15100</name>
</gene>
<feature type="transmembrane region" description="Helical" evidence="2">
    <location>
        <begin position="15"/>
        <end position="35"/>
    </location>
</feature>
<dbReference type="Pfam" id="PF07863">
    <property type="entry name" value="CtnDOT_TraJ"/>
    <property type="match status" value="1"/>
</dbReference>
<feature type="transmembrane region" description="Helical" evidence="2">
    <location>
        <begin position="55"/>
        <end position="78"/>
    </location>
</feature>
<evidence type="ECO:0000256" key="2">
    <source>
        <dbReference type="SAM" id="Phobius"/>
    </source>
</evidence>